<gene>
    <name evidence="2" type="ORF">GCM10010978_08980</name>
</gene>
<sequence length="79" mass="9104">MDYKKNQIKPKYIVMISLIQKTIIITGKLYEIYRNATRPFMFFTKIPGMFLTLPIFGPNLLGFVVNSQSVYPSSQHASN</sequence>
<reference evidence="2" key="2">
    <citation type="submission" date="2020-09" db="EMBL/GenBank/DDBJ databases">
        <authorList>
            <person name="Sun Q."/>
            <person name="Zhou Y."/>
        </authorList>
    </citation>
    <scope>NUCLEOTIDE SEQUENCE</scope>
    <source>
        <strain evidence="2">CGMCC 1.12360</strain>
    </source>
</reference>
<keyword evidence="3" id="KW-1185">Reference proteome</keyword>
<keyword evidence="1" id="KW-1133">Transmembrane helix</keyword>
<dbReference type="Proteomes" id="UP000602050">
    <property type="component" value="Unassembled WGS sequence"/>
</dbReference>
<evidence type="ECO:0000313" key="3">
    <source>
        <dbReference type="Proteomes" id="UP000602050"/>
    </source>
</evidence>
<keyword evidence="1" id="KW-0472">Membrane</keyword>
<reference evidence="2" key="1">
    <citation type="journal article" date="2014" name="Int. J. Syst. Evol. Microbiol.">
        <title>Complete genome sequence of Corynebacterium casei LMG S-19264T (=DSM 44701T), isolated from a smear-ripened cheese.</title>
        <authorList>
            <consortium name="US DOE Joint Genome Institute (JGI-PGF)"/>
            <person name="Walter F."/>
            <person name="Albersmeier A."/>
            <person name="Kalinowski J."/>
            <person name="Ruckert C."/>
        </authorList>
    </citation>
    <scope>NUCLEOTIDE SEQUENCE</scope>
    <source>
        <strain evidence="2">CGMCC 1.12360</strain>
    </source>
</reference>
<accession>A0A8J2ZR26</accession>
<dbReference type="AlphaFoldDB" id="A0A8J2ZR26"/>
<protein>
    <submittedName>
        <fullName evidence="2">Uncharacterized protein</fullName>
    </submittedName>
</protein>
<feature type="transmembrane region" description="Helical" evidence="1">
    <location>
        <begin position="42"/>
        <end position="65"/>
    </location>
</feature>
<evidence type="ECO:0000313" key="2">
    <source>
        <dbReference type="EMBL" id="GGH72238.1"/>
    </source>
</evidence>
<proteinExistence type="predicted"/>
<dbReference type="EMBL" id="BMEV01000011">
    <property type="protein sequence ID" value="GGH72238.1"/>
    <property type="molecule type" value="Genomic_DNA"/>
</dbReference>
<name>A0A8J2ZR26_9BACI</name>
<keyword evidence="1" id="KW-0812">Transmembrane</keyword>
<comment type="caution">
    <text evidence="2">The sequence shown here is derived from an EMBL/GenBank/DDBJ whole genome shotgun (WGS) entry which is preliminary data.</text>
</comment>
<organism evidence="2 3">
    <name type="scientific">Compostibacillus humi</name>
    <dbReference type="NCBI Taxonomy" id="1245525"/>
    <lineage>
        <taxon>Bacteria</taxon>
        <taxon>Bacillati</taxon>
        <taxon>Bacillota</taxon>
        <taxon>Bacilli</taxon>
        <taxon>Bacillales</taxon>
        <taxon>Bacillaceae</taxon>
        <taxon>Compostibacillus</taxon>
    </lineage>
</organism>
<evidence type="ECO:0000256" key="1">
    <source>
        <dbReference type="SAM" id="Phobius"/>
    </source>
</evidence>